<evidence type="ECO:0000256" key="3">
    <source>
        <dbReference type="ARBA" id="ARBA00023128"/>
    </source>
</evidence>
<evidence type="ECO:0000256" key="4">
    <source>
        <dbReference type="ARBA" id="ARBA00023235"/>
    </source>
</evidence>
<dbReference type="InParanoid" id="A0A2P6NLQ4"/>
<proteinExistence type="inferred from homology"/>
<gene>
    <name evidence="6" type="ORF">PROFUN_07537</name>
</gene>
<reference evidence="6 7" key="1">
    <citation type="journal article" date="2018" name="Genome Biol. Evol.">
        <title>Multiple Roots of Fruiting Body Formation in Amoebozoa.</title>
        <authorList>
            <person name="Hillmann F."/>
            <person name="Forbes G."/>
            <person name="Novohradska S."/>
            <person name="Ferling I."/>
            <person name="Riege K."/>
            <person name="Groth M."/>
            <person name="Westermann M."/>
            <person name="Marz M."/>
            <person name="Spaller T."/>
            <person name="Winckler T."/>
            <person name="Schaap P."/>
            <person name="Glockner G."/>
        </authorList>
    </citation>
    <scope>NUCLEOTIDE SEQUENCE [LARGE SCALE GENOMIC DNA]</scope>
    <source>
        <strain evidence="6 7">Jena</strain>
    </source>
</reference>
<dbReference type="InterPro" id="IPR006224">
    <property type="entry name" value="PsdUridine_synth_RluA-like_CS"/>
</dbReference>
<dbReference type="CDD" id="cd02869">
    <property type="entry name" value="PseudoU_synth_RluA_like"/>
    <property type="match status" value="1"/>
</dbReference>
<organism evidence="6 7">
    <name type="scientific">Planoprotostelium fungivorum</name>
    <dbReference type="NCBI Taxonomy" id="1890364"/>
    <lineage>
        <taxon>Eukaryota</taxon>
        <taxon>Amoebozoa</taxon>
        <taxon>Evosea</taxon>
        <taxon>Variosea</taxon>
        <taxon>Cavosteliida</taxon>
        <taxon>Cavosteliaceae</taxon>
        <taxon>Planoprotostelium</taxon>
    </lineage>
</organism>
<accession>A0A2P6NLQ4</accession>
<dbReference type="OrthoDB" id="428658at2759"/>
<keyword evidence="3" id="KW-0496">Mitochondrion</keyword>
<dbReference type="AlphaFoldDB" id="A0A2P6NLQ4"/>
<evidence type="ECO:0000256" key="1">
    <source>
        <dbReference type="ARBA" id="ARBA00004173"/>
    </source>
</evidence>
<comment type="caution">
    <text evidence="6">The sequence shown here is derived from an EMBL/GenBank/DDBJ whole genome shotgun (WGS) entry which is preliminary data.</text>
</comment>
<evidence type="ECO:0000256" key="2">
    <source>
        <dbReference type="ARBA" id="ARBA00010876"/>
    </source>
</evidence>
<dbReference type="Pfam" id="PF00849">
    <property type="entry name" value="PseudoU_synth_2"/>
    <property type="match status" value="1"/>
</dbReference>
<evidence type="ECO:0000313" key="7">
    <source>
        <dbReference type="Proteomes" id="UP000241769"/>
    </source>
</evidence>
<dbReference type="SUPFAM" id="SSF55120">
    <property type="entry name" value="Pseudouridine synthase"/>
    <property type="match status" value="1"/>
</dbReference>
<keyword evidence="4" id="KW-0413">Isomerase</keyword>
<comment type="subcellular location">
    <subcellularLocation>
        <location evidence="1">Mitochondrion</location>
    </subcellularLocation>
</comment>
<dbReference type="InterPro" id="IPR050188">
    <property type="entry name" value="RluA_PseudoU_synthase"/>
</dbReference>
<dbReference type="GO" id="GO:0000455">
    <property type="term" value="P:enzyme-directed rRNA pseudouridine synthesis"/>
    <property type="evidence" value="ECO:0007669"/>
    <property type="project" value="TreeGrafter"/>
</dbReference>
<dbReference type="GO" id="GO:0003723">
    <property type="term" value="F:RNA binding"/>
    <property type="evidence" value="ECO:0007669"/>
    <property type="project" value="InterPro"/>
</dbReference>
<dbReference type="PROSITE" id="PS01129">
    <property type="entry name" value="PSI_RLU"/>
    <property type="match status" value="1"/>
</dbReference>
<feature type="domain" description="Pseudouridine synthase RsuA/RluA-like" evidence="5">
    <location>
        <begin position="149"/>
        <end position="301"/>
    </location>
</feature>
<evidence type="ECO:0000313" key="6">
    <source>
        <dbReference type="EMBL" id="PRP84883.1"/>
    </source>
</evidence>
<dbReference type="PANTHER" id="PTHR21600:SF81">
    <property type="entry name" value="21S RRNA PSEUDOURIDINE(2819) SYNTHASE"/>
    <property type="match status" value="1"/>
</dbReference>
<keyword evidence="7" id="KW-1185">Reference proteome</keyword>
<dbReference type="Proteomes" id="UP000241769">
    <property type="component" value="Unassembled WGS sequence"/>
</dbReference>
<dbReference type="InterPro" id="IPR006145">
    <property type="entry name" value="PsdUridine_synth_RsuA/RluA"/>
</dbReference>
<comment type="similarity">
    <text evidence="2">Belongs to the pseudouridine synthase RluA family.</text>
</comment>
<dbReference type="GO" id="GO:0009982">
    <property type="term" value="F:pseudouridine synthase activity"/>
    <property type="evidence" value="ECO:0007669"/>
    <property type="project" value="InterPro"/>
</dbReference>
<protein>
    <submittedName>
        <fullName evidence="6">Pseudouridine synthase, RluD</fullName>
    </submittedName>
</protein>
<evidence type="ECO:0000259" key="5">
    <source>
        <dbReference type="Pfam" id="PF00849"/>
    </source>
</evidence>
<dbReference type="EMBL" id="MDYQ01000055">
    <property type="protein sequence ID" value="PRP84883.1"/>
    <property type="molecule type" value="Genomic_DNA"/>
</dbReference>
<dbReference type="PANTHER" id="PTHR21600">
    <property type="entry name" value="MITOCHONDRIAL RNA PSEUDOURIDINE SYNTHASE"/>
    <property type="match status" value="1"/>
</dbReference>
<dbReference type="Gene3D" id="3.30.2350.10">
    <property type="entry name" value="Pseudouridine synthase"/>
    <property type="match status" value="1"/>
</dbReference>
<name>A0A2P6NLQ4_9EUKA</name>
<dbReference type="STRING" id="1890364.A0A2P6NLQ4"/>
<dbReference type="GO" id="GO:0005739">
    <property type="term" value="C:mitochondrion"/>
    <property type="evidence" value="ECO:0007669"/>
    <property type="project" value="UniProtKB-SubCell"/>
</dbReference>
<sequence length="382" mass="43603">MRFKARRLEQLIRSACLEGFVYPFLSDHRLSSINLNRVCAPKSIFRRPIGQSVEPIESKPKFKTEIISEDEDGMRLDRWIRKKVPSVTQSIKMEDGSSEASSRIVGGQKIILPQSLWNPVYAKPGDKVDVLDPQIMDKTRELVIYQDKDVIAINKPSGLAVQGGTNITMSVDTLLPYLQYSNPEPPRLVHRLDKDTSGVLLLGRTRQSTIKLQKYFKSHQKIEKTYWAAVAGVPQEREGKVVVDIQKVNINGEEKMSVVDKANPESKKTITYHRTLCSNVVWSLVALFPETGRTHQLRVEANKVDYKYGYGTGDRDRDLNRQLEVTKDRLFLHARRISFPHPTTGEPTKIEANPPVHFQRLIKSFGQNVHKITDDDYPSKKQ</sequence>
<dbReference type="InterPro" id="IPR020103">
    <property type="entry name" value="PsdUridine_synth_cat_dom_sf"/>
</dbReference>